<keyword evidence="1" id="KW-0863">Zinc-finger</keyword>
<dbReference type="InterPro" id="IPR005162">
    <property type="entry name" value="Retrotrans_gag_dom"/>
</dbReference>
<keyword evidence="1" id="KW-0479">Metal-binding</keyword>
<dbReference type="InterPro" id="IPR001878">
    <property type="entry name" value="Znf_CCHC"/>
</dbReference>
<protein>
    <submittedName>
        <fullName evidence="5">Uncharacterized protein LOC127150314</fullName>
    </submittedName>
</protein>
<dbReference type="RefSeq" id="XP_050943687.1">
    <property type="nucleotide sequence ID" value="XM_051087730.1"/>
</dbReference>
<keyword evidence="4" id="KW-1185">Reference proteome</keyword>
<sequence length="260" mass="29664">MDNPTKAQMWLTSIEKIFRYMKCPDDQKVQCAVFFLEDRGTAWWETAERMLGGDVSKISWEQFEESFYAKFFSANVKYAKQQEFLDLEQGDMTVEQYDAEFDMLSCFAPDVVKDEEARTKKFVRGLRLDLQGIVRALRPSTHADALRLALDLSLHERADPSKAAGRGSTLGQKRKVELQPGVTPQRNLRSRGVFQWHRRELAAVVRTLRELPVCPSCGRVHGGRCLAGSRVCFRCRQPGHTADACPRKLIETTPHQRPAS</sequence>
<feature type="domain" description="CCHC-type" evidence="3">
    <location>
        <begin position="232"/>
        <end position="247"/>
    </location>
</feature>
<dbReference type="GeneID" id="127150314"/>
<gene>
    <name evidence="5" type="primary">LOC127150314</name>
</gene>
<dbReference type="PANTHER" id="PTHR34482">
    <property type="entry name" value="DNA DAMAGE-INDUCIBLE PROTEIN 1-LIKE"/>
    <property type="match status" value="1"/>
</dbReference>
<accession>A0ABM3L0X8</accession>
<reference evidence="5" key="1">
    <citation type="submission" date="2025-08" db="UniProtKB">
        <authorList>
            <consortium name="RefSeq"/>
        </authorList>
    </citation>
    <scope>IDENTIFICATION</scope>
    <source>
        <tissue evidence="5">Stem</tissue>
    </source>
</reference>
<dbReference type="PROSITE" id="PS50158">
    <property type="entry name" value="ZF_CCHC"/>
    <property type="match status" value="1"/>
</dbReference>
<keyword evidence="1" id="KW-0862">Zinc</keyword>
<evidence type="ECO:0000256" key="1">
    <source>
        <dbReference type="PROSITE-ProRule" id="PRU00047"/>
    </source>
</evidence>
<dbReference type="Pfam" id="PF03732">
    <property type="entry name" value="Retrotrans_gag"/>
    <property type="match status" value="1"/>
</dbReference>
<evidence type="ECO:0000259" key="3">
    <source>
        <dbReference type="PROSITE" id="PS50158"/>
    </source>
</evidence>
<dbReference type="PANTHER" id="PTHR34482:SF48">
    <property type="entry name" value="GAG PROTEASE POLYPROTEIN"/>
    <property type="match status" value="1"/>
</dbReference>
<dbReference type="Proteomes" id="UP001652600">
    <property type="component" value="Chromosome 7"/>
</dbReference>
<name>A0ABM3L0X8_CUCME</name>
<dbReference type="Gene3D" id="4.10.60.10">
    <property type="entry name" value="Zinc finger, CCHC-type"/>
    <property type="match status" value="1"/>
</dbReference>
<evidence type="ECO:0000313" key="4">
    <source>
        <dbReference type="Proteomes" id="UP001652600"/>
    </source>
</evidence>
<organism evidence="4 5">
    <name type="scientific">Cucumis melo</name>
    <name type="common">Muskmelon</name>
    <dbReference type="NCBI Taxonomy" id="3656"/>
    <lineage>
        <taxon>Eukaryota</taxon>
        <taxon>Viridiplantae</taxon>
        <taxon>Streptophyta</taxon>
        <taxon>Embryophyta</taxon>
        <taxon>Tracheophyta</taxon>
        <taxon>Spermatophyta</taxon>
        <taxon>Magnoliopsida</taxon>
        <taxon>eudicotyledons</taxon>
        <taxon>Gunneridae</taxon>
        <taxon>Pentapetalae</taxon>
        <taxon>rosids</taxon>
        <taxon>fabids</taxon>
        <taxon>Cucurbitales</taxon>
        <taxon>Cucurbitaceae</taxon>
        <taxon>Benincaseae</taxon>
        <taxon>Cucumis</taxon>
    </lineage>
</organism>
<evidence type="ECO:0000256" key="2">
    <source>
        <dbReference type="SAM" id="MobiDB-lite"/>
    </source>
</evidence>
<evidence type="ECO:0000313" key="5">
    <source>
        <dbReference type="RefSeq" id="XP_050943687.1"/>
    </source>
</evidence>
<feature type="region of interest" description="Disordered" evidence="2">
    <location>
        <begin position="159"/>
        <end position="181"/>
    </location>
</feature>
<proteinExistence type="predicted"/>